<proteinExistence type="predicted"/>
<evidence type="ECO:0000313" key="2">
    <source>
        <dbReference type="Proteomes" id="UP000478064"/>
    </source>
</evidence>
<reference evidence="1 2" key="1">
    <citation type="submission" date="2019-10" db="EMBL/GenBank/DDBJ databases">
        <title>Evaluation of single-gene subtyping targets for Pseudomonas.</title>
        <authorList>
            <person name="Reichler S.J."/>
            <person name="Orsi R.H."/>
            <person name="Wiedmann M."/>
            <person name="Martin N.H."/>
            <person name="Murphy S.I."/>
        </authorList>
    </citation>
    <scope>NUCLEOTIDE SEQUENCE [LARGE SCALE GENOMIC DNA]</scope>
    <source>
        <strain evidence="1 2">FSL R10-1637</strain>
    </source>
</reference>
<dbReference type="RefSeq" id="WP_153372836.1">
    <property type="nucleotide sequence ID" value="NZ_JBQQMA010000013.1"/>
</dbReference>
<comment type="caution">
    <text evidence="1">The sequence shown here is derived from an EMBL/GenBank/DDBJ whole genome shotgun (WGS) entry which is preliminary data.</text>
</comment>
<sequence>MWLPRDGAALRNRMGCSGNLMWFGVLRVTGMEPDQGEEMGLISFEGKRSLFTYRDVKVRTSYILDSSKRVVRFDIYAVLDESIGERKLAAKLGEWETEEAATKVAHALVIELIDEHLAGL</sequence>
<organism evidence="1 2">
    <name type="scientific">Pseudomonas helleri</name>
    <dbReference type="NCBI Taxonomy" id="1608996"/>
    <lineage>
        <taxon>Bacteria</taxon>
        <taxon>Pseudomonadati</taxon>
        <taxon>Pseudomonadota</taxon>
        <taxon>Gammaproteobacteria</taxon>
        <taxon>Pseudomonadales</taxon>
        <taxon>Pseudomonadaceae</taxon>
        <taxon>Pseudomonas</taxon>
    </lineage>
</organism>
<dbReference type="AlphaFoldDB" id="A0A6L5HP49"/>
<evidence type="ECO:0000313" key="1">
    <source>
        <dbReference type="EMBL" id="MQU04848.1"/>
    </source>
</evidence>
<dbReference type="EMBL" id="WIVU01000004">
    <property type="protein sequence ID" value="MQU04848.1"/>
    <property type="molecule type" value="Genomic_DNA"/>
</dbReference>
<dbReference type="Proteomes" id="UP000478064">
    <property type="component" value="Unassembled WGS sequence"/>
</dbReference>
<accession>A0A6L5HP49</accession>
<name>A0A6L5HP49_9PSED</name>
<protein>
    <submittedName>
        <fullName evidence="1">Uncharacterized protein</fullName>
    </submittedName>
</protein>
<gene>
    <name evidence="1" type="ORF">GHO27_04005</name>
</gene>